<reference evidence="2" key="1">
    <citation type="journal article" date="2019" name="Int. J. Syst. Evol. Microbiol.">
        <title>The Global Catalogue of Microorganisms (GCM) 10K type strain sequencing project: providing services to taxonomists for standard genome sequencing and annotation.</title>
        <authorList>
            <consortium name="The Broad Institute Genomics Platform"/>
            <consortium name="The Broad Institute Genome Sequencing Center for Infectious Disease"/>
            <person name="Wu L."/>
            <person name="Ma J."/>
        </authorList>
    </citation>
    <scope>NUCLEOTIDE SEQUENCE [LARGE SCALE GENOMIC DNA]</scope>
    <source>
        <strain evidence="2">CGMCC 4.7330</strain>
    </source>
</reference>
<keyword evidence="2" id="KW-1185">Reference proteome</keyword>
<accession>A0ABV8DS70</accession>
<sequence>MTEAKMLVFANAVEGQDDAFNEWYDTTHLADVVKVPGISAGQRYDLVPGALPGRAAAAPAHRYLAVYDLTAEPAEVVAEFTKRAGSGEIPLSPTLDVASLSVAVWKPHGEAVTG</sequence>
<name>A0ABV8DS70_9NOCA</name>
<dbReference type="SUPFAM" id="SSF54909">
    <property type="entry name" value="Dimeric alpha+beta barrel"/>
    <property type="match status" value="1"/>
</dbReference>
<dbReference type="RefSeq" id="WP_233017357.1">
    <property type="nucleotide sequence ID" value="NZ_JBHSAX010000009.1"/>
</dbReference>
<proteinExistence type="predicted"/>
<protein>
    <submittedName>
        <fullName evidence="1">DUF4286 family protein</fullName>
    </submittedName>
</protein>
<evidence type="ECO:0000313" key="1">
    <source>
        <dbReference type="EMBL" id="MFC3962272.1"/>
    </source>
</evidence>
<dbReference type="Proteomes" id="UP001595696">
    <property type="component" value="Unassembled WGS sequence"/>
</dbReference>
<organism evidence="1 2">
    <name type="scientific">Nocardia jiangsuensis</name>
    <dbReference type="NCBI Taxonomy" id="1691563"/>
    <lineage>
        <taxon>Bacteria</taxon>
        <taxon>Bacillati</taxon>
        <taxon>Actinomycetota</taxon>
        <taxon>Actinomycetes</taxon>
        <taxon>Mycobacteriales</taxon>
        <taxon>Nocardiaceae</taxon>
        <taxon>Nocardia</taxon>
    </lineage>
</organism>
<evidence type="ECO:0000313" key="2">
    <source>
        <dbReference type="Proteomes" id="UP001595696"/>
    </source>
</evidence>
<dbReference type="InterPro" id="IPR011008">
    <property type="entry name" value="Dimeric_a/b-barrel"/>
</dbReference>
<gene>
    <name evidence="1" type="ORF">ACFO0B_09775</name>
</gene>
<comment type="caution">
    <text evidence="1">The sequence shown here is derived from an EMBL/GenBank/DDBJ whole genome shotgun (WGS) entry which is preliminary data.</text>
</comment>
<dbReference type="EMBL" id="JBHSAX010000009">
    <property type="protein sequence ID" value="MFC3962272.1"/>
    <property type="molecule type" value="Genomic_DNA"/>
</dbReference>